<dbReference type="GO" id="GO:0008126">
    <property type="term" value="F:acetylesterase activity"/>
    <property type="evidence" value="ECO:0007669"/>
    <property type="project" value="TreeGrafter"/>
</dbReference>
<sequence>MLLNEGWSICAVNSRGCAGSMITSEVLHNSRATWDFRPVVTWFKLKFLNRPLFGLGFSPLHCGEEGERRLLKTAVVFSKLSNLEVVSRALLQTHIGDLAMLRRVKRHWFVNKVLFGELQESK</sequence>
<dbReference type="GO" id="GO:0047372">
    <property type="term" value="F:monoacylglycerol lipase activity"/>
    <property type="evidence" value="ECO:0007669"/>
    <property type="project" value="TreeGrafter"/>
</dbReference>
<gene>
    <name evidence="1" type="ORF">BN869_000008470_1</name>
</gene>
<accession>A0A0B7KA67</accession>
<dbReference type="GO" id="GO:0051792">
    <property type="term" value="P:medium-chain fatty acid biosynthetic process"/>
    <property type="evidence" value="ECO:0007669"/>
    <property type="project" value="TreeGrafter"/>
</dbReference>
<dbReference type="EMBL" id="CDPU01000028">
    <property type="protein sequence ID" value="CEO52412.1"/>
    <property type="molecule type" value="Genomic_DNA"/>
</dbReference>
<dbReference type="PANTHER" id="PTHR10794">
    <property type="entry name" value="ABHYDROLASE DOMAIN-CONTAINING PROTEIN"/>
    <property type="match status" value="1"/>
</dbReference>
<dbReference type="PANTHER" id="PTHR10794:SF63">
    <property type="entry name" value="ALPHA_BETA HYDROLASE 1, ISOFORM A"/>
    <property type="match status" value="1"/>
</dbReference>
<dbReference type="GO" id="GO:0051793">
    <property type="term" value="P:medium-chain fatty acid catabolic process"/>
    <property type="evidence" value="ECO:0007669"/>
    <property type="project" value="TreeGrafter"/>
</dbReference>
<dbReference type="InterPro" id="IPR050960">
    <property type="entry name" value="AB_hydrolase_4_sf"/>
</dbReference>
<proteinExistence type="predicted"/>
<reference evidence="1" key="1">
    <citation type="submission" date="2015-01" db="EMBL/GenBank/DDBJ databases">
        <authorList>
            <person name="Durling Mikael"/>
        </authorList>
    </citation>
    <scope>NUCLEOTIDE SEQUENCE</scope>
</reference>
<dbReference type="AlphaFoldDB" id="A0A0B7KA67"/>
<organism evidence="1">
    <name type="scientific">Bionectria ochroleuca</name>
    <name type="common">Gliocladium roseum</name>
    <dbReference type="NCBI Taxonomy" id="29856"/>
    <lineage>
        <taxon>Eukaryota</taxon>
        <taxon>Fungi</taxon>
        <taxon>Dikarya</taxon>
        <taxon>Ascomycota</taxon>
        <taxon>Pezizomycotina</taxon>
        <taxon>Sordariomycetes</taxon>
        <taxon>Hypocreomycetidae</taxon>
        <taxon>Hypocreales</taxon>
        <taxon>Bionectriaceae</taxon>
        <taxon>Clonostachys</taxon>
    </lineage>
</organism>
<protein>
    <submittedName>
        <fullName evidence="1">Uncharacterized protein</fullName>
    </submittedName>
</protein>
<evidence type="ECO:0000313" key="1">
    <source>
        <dbReference type="EMBL" id="CEO52412.1"/>
    </source>
</evidence>
<name>A0A0B7KA67_BIOOC</name>